<feature type="transmembrane region" description="Helical" evidence="9">
    <location>
        <begin position="150"/>
        <end position="172"/>
    </location>
</feature>
<dbReference type="GO" id="GO:0046513">
    <property type="term" value="P:ceramide biosynthetic process"/>
    <property type="evidence" value="ECO:0007669"/>
    <property type="project" value="TreeGrafter"/>
</dbReference>
<evidence type="ECO:0000256" key="3">
    <source>
        <dbReference type="ARBA" id="ARBA00022679"/>
    </source>
</evidence>
<evidence type="ECO:0000256" key="6">
    <source>
        <dbReference type="ARBA" id="ARBA00022989"/>
    </source>
</evidence>
<feature type="transmembrane region" description="Helical" evidence="9">
    <location>
        <begin position="218"/>
        <end position="235"/>
    </location>
</feature>
<feature type="transmembrane region" description="Helical" evidence="9">
    <location>
        <begin position="73"/>
        <end position="94"/>
    </location>
</feature>
<feature type="transmembrane region" description="Helical" evidence="9">
    <location>
        <begin position="114"/>
        <end position="138"/>
    </location>
</feature>
<reference evidence="12" key="1">
    <citation type="submission" date="2022-11" db="UniProtKB">
        <authorList>
            <consortium name="WormBaseParasite"/>
        </authorList>
    </citation>
    <scope>IDENTIFICATION</scope>
</reference>
<accession>A0A915PJT1</accession>
<evidence type="ECO:0000256" key="2">
    <source>
        <dbReference type="ARBA" id="ARBA00005441"/>
    </source>
</evidence>
<dbReference type="GO" id="GO:0047493">
    <property type="term" value="F:ceramide cholinephosphotransferase activity"/>
    <property type="evidence" value="ECO:0007669"/>
    <property type="project" value="TreeGrafter"/>
</dbReference>
<keyword evidence="4 9" id="KW-0812">Transmembrane</keyword>
<evidence type="ECO:0000313" key="11">
    <source>
        <dbReference type="Proteomes" id="UP000887581"/>
    </source>
</evidence>
<protein>
    <submittedName>
        <fullName evidence="12">Sphingomyelin synthase-like domain-containing protein</fullName>
    </submittedName>
</protein>
<keyword evidence="11" id="KW-1185">Reference proteome</keyword>
<feature type="transmembrane region" description="Helical" evidence="9">
    <location>
        <begin position="247"/>
        <end position="267"/>
    </location>
</feature>
<dbReference type="GO" id="GO:0005789">
    <property type="term" value="C:endoplasmic reticulum membrane"/>
    <property type="evidence" value="ECO:0007669"/>
    <property type="project" value="TreeGrafter"/>
</dbReference>
<feature type="domain" description="Sphingomyelin synthase-like" evidence="10">
    <location>
        <begin position="215"/>
        <end position="287"/>
    </location>
</feature>
<dbReference type="WBParaSite" id="sdigi.contig120.g4722.t1">
    <property type="protein sequence ID" value="sdigi.contig120.g4722.t1"/>
    <property type="gene ID" value="sdigi.contig120.g4722"/>
</dbReference>
<evidence type="ECO:0000313" key="12">
    <source>
        <dbReference type="WBParaSite" id="sdigi.contig120.g4722.t1"/>
    </source>
</evidence>
<proteinExistence type="inferred from homology"/>
<keyword evidence="8 9" id="KW-0472">Membrane</keyword>
<organism evidence="11 12">
    <name type="scientific">Setaria digitata</name>
    <dbReference type="NCBI Taxonomy" id="48799"/>
    <lineage>
        <taxon>Eukaryota</taxon>
        <taxon>Metazoa</taxon>
        <taxon>Ecdysozoa</taxon>
        <taxon>Nematoda</taxon>
        <taxon>Chromadorea</taxon>
        <taxon>Rhabditida</taxon>
        <taxon>Spirurina</taxon>
        <taxon>Spiruromorpha</taxon>
        <taxon>Filarioidea</taxon>
        <taxon>Setariidae</taxon>
        <taxon>Setaria</taxon>
    </lineage>
</organism>
<keyword evidence="7" id="KW-0443">Lipid metabolism</keyword>
<sequence length="342" mass="38090">MLDGQVSIASSTVRNNTCNSEDFSEEDEGRAPLLNGLVSSPDNAVKIDLNLSEVIVLTSNSSSDKFPKERCKAAISVGLLITAAVCNFLVLSFIHEKVPQEPALPDVIFAHTPYIPWALALSEYLMLASLISMLALTILHRHRWIIFRRFAVIASLLYFGRCLTMLVTQVPIADSNYYCSPRLIGTDYTVRNIILRALRIVSGAGLIVNGKNTLCGDYIYSGHTIVFVTSCLFITEYSPRHWKPLHFFSVIVSAAGVILLLISRGHYTIDVIISYWISTRVFWTYHTLAAFPSLRTVFIHGGKFAQSRTQKVLFSCIVGLKGLIGHFLECDLARERLAKQIS</sequence>
<evidence type="ECO:0000256" key="8">
    <source>
        <dbReference type="ARBA" id="ARBA00023136"/>
    </source>
</evidence>
<evidence type="ECO:0000256" key="1">
    <source>
        <dbReference type="ARBA" id="ARBA00004141"/>
    </source>
</evidence>
<dbReference type="GO" id="GO:0033188">
    <property type="term" value="F:sphingomyelin synthase activity"/>
    <property type="evidence" value="ECO:0007669"/>
    <property type="project" value="TreeGrafter"/>
</dbReference>
<evidence type="ECO:0000259" key="10">
    <source>
        <dbReference type="Pfam" id="PF14360"/>
    </source>
</evidence>
<dbReference type="GO" id="GO:0000139">
    <property type="term" value="C:Golgi membrane"/>
    <property type="evidence" value="ECO:0007669"/>
    <property type="project" value="TreeGrafter"/>
</dbReference>
<dbReference type="Proteomes" id="UP000887581">
    <property type="component" value="Unplaced"/>
</dbReference>
<dbReference type="GO" id="GO:0006686">
    <property type="term" value="P:sphingomyelin biosynthetic process"/>
    <property type="evidence" value="ECO:0007669"/>
    <property type="project" value="TreeGrafter"/>
</dbReference>
<keyword evidence="5" id="KW-0746">Sphingolipid metabolism</keyword>
<dbReference type="InterPro" id="IPR045221">
    <property type="entry name" value="Sphingomyelin_synth-like"/>
</dbReference>
<name>A0A915PJT1_9BILA</name>
<evidence type="ECO:0000256" key="9">
    <source>
        <dbReference type="SAM" id="Phobius"/>
    </source>
</evidence>
<dbReference type="InterPro" id="IPR025749">
    <property type="entry name" value="Sphingomyelin_synth-like_dom"/>
</dbReference>
<dbReference type="PANTHER" id="PTHR21290">
    <property type="entry name" value="SPHINGOMYELIN SYNTHETASE"/>
    <property type="match status" value="1"/>
</dbReference>
<comment type="subcellular location">
    <subcellularLocation>
        <location evidence="1">Membrane</location>
        <topology evidence="1">Multi-pass membrane protein</topology>
    </subcellularLocation>
</comment>
<comment type="similarity">
    <text evidence="2">Belongs to the sphingomyelin synthase family.</text>
</comment>
<dbReference type="Pfam" id="PF14360">
    <property type="entry name" value="PAP2_C"/>
    <property type="match status" value="1"/>
</dbReference>
<evidence type="ECO:0000256" key="7">
    <source>
        <dbReference type="ARBA" id="ARBA00023098"/>
    </source>
</evidence>
<dbReference type="PANTHER" id="PTHR21290:SF27">
    <property type="entry name" value="PHOSPHATIDYLCHOLINE:CERAMIDE CHOLINEPHOSPHOTRANSFERASE 1"/>
    <property type="match status" value="1"/>
</dbReference>
<keyword evidence="6 9" id="KW-1133">Transmembrane helix</keyword>
<evidence type="ECO:0000256" key="5">
    <source>
        <dbReference type="ARBA" id="ARBA00022919"/>
    </source>
</evidence>
<dbReference type="GO" id="GO:0005886">
    <property type="term" value="C:plasma membrane"/>
    <property type="evidence" value="ECO:0007669"/>
    <property type="project" value="TreeGrafter"/>
</dbReference>
<dbReference type="AlphaFoldDB" id="A0A915PJT1"/>
<evidence type="ECO:0000256" key="4">
    <source>
        <dbReference type="ARBA" id="ARBA00022692"/>
    </source>
</evidence>
<keyword evidence="3" id="KW-0808">Transferase</keyword>